<dbReference type="Proteomes" id="UP001066276">
    <property type="component" value="Chromosome 2_2"/>
</dbReference>
<evidence type="ECO:0000313" key="2">
    <source>
        <dbReference type="EMBL" id="KAJ1193678.1"/>
    </source>
</evidence>
<reference evidence="2" key="1">
    <citation type="journal article" date="2022" name="bioRxiv">
        <title>Sequencing and chromosome-scale assembly of the giantPleurodeles waltlgenome.</title>
        <authorList>
            <person name="Brown T."/>
            <person name="Elewa A."/>
            <person name="Iarovenko S."/>
            <person name="Subramanian E."/>
            <person name="Araus A.J."/>
            <person name="Petzold A."/>
            <person name="Susuki M."/>
            <person name="Suzuki K.-i.T."/>
            <person name="Hayashi T."/>
            <person name="Toyoda A."/>
            <person name="Oliveira C."/>
            <person name="Osipova E."/>
            <person name="Leigh N.D."/>
            <person name="Simon A."/>
            <person name="Yun M.H."/>
        </authorList>
    </citation>
    <scope>NUCLEOTIDE SEQUENCE</scope>
    <source>
        <strain evidence="2">20211129_DDA</strain>
        <tissue evidence="2">Liver</tissue>
    </source>
</reference>
<dbReference type="AlphaFoldDB" id="A0AAV7UXP4"/>
<name>A0AAV7UXP4_PLEWA</name>
<proteinExistence type="predicted"/>
<sequence length="115" mass="12142">MQHWGFPLASALGPHSKQGRVPKCNAATVASPVCGLRSPFCPEAVRLQDTAYRAAGHFQTPEGGCTGAPVPLVHYVLLGPPLTAEVDPRPSDGRRELRFKRAAPSAPGHAPLEKG</sequence>
<evidence type="ECO:0000313" key="3">
    <source>
        <dbReference type="Proteomes" id="UP001066276"/>
    </source>
</evidence>
<comment type="caution">
    <text evidence="2">The sequence shown here is derived from an EMBL/GenBank/DDBJ whole genome shotgun (WGS) entry which is preliminary data.</text>
</comment>
<accession>A0AAV7UXP4</accession>
<keyword evidence="3" id="KW-1185">Reference proteome</keyword>
<gene>
    <name evidence="2" type="ORF">NDU88_002974</name>
</gene>
<feature type="compositionally biased region" description="Basic and acidic residues" evidence="1">
    <location>
        <begin position="86"/>
        <end position="96"/>
    </location>
</feature>
<organism evidence="2 3">
    <name type="scientific">Pleurodeles waltl</name>
    <name type="common">Iberian ribbed newt</name>
    <dbReference type="NCBI Taxonomy" id="8319"/>
    <lineage>
        <taxon>Eukaryota</taxon>
        <taxon>Metazoa</taxon>
        <taxon>Chordata</taxon>
        <taxon>Craniata</taxon>
        <taxon>Vertebrata</taxon>
        <taxon>Euteleostomi</taxon>
        <taxon>Amphibia</taxon>
        <taxon>Batrachia</taxon>
        <taxon>Caudata</taxon>
        <taxon>Salamandroidea</taxon>
        <taxon>Salamandridae</taxon>
        <taxon>Pleurodelinae</taxon>
        <taxon>Pleurodeles</taxon>
    </lineage>
</organism>
<protein>
    <submittedName>
        <fullName evidence="2">Uncharacterized protein</fullName>
    </submittedName>
</protein>
<dbReference type="EMBL" id="JANPWB010000004">
    <property type="protein sequence ID" value="KAJ1193678.1"/>
    <property type="molecule type" value="Genomic_DNA"/>
</dbReference>
<feature type="region of interest" description="Disordered" evidence="1">
    <location>
        <begin position="83"/>
        <end position="115"/>
    </location>
</feature>
<evidence type="ECO:0000256" key="1">
    <source>
        <dbReference type="SAM" id="MobiDB-lite"/>
    </source>
</evidence>